<dbReference type="InterPro" id="IPR008906">
    <property type="entry name" value="HATC_C_dom"/>
</dbReference>
<dbReference type="Pfam" id="PF05699">
    <property type="entry name" value="Dimer_Tnp_hAT"/>
    <property type="match status" value="1"/>
</dbReference>
<feature type="non-terminal residue" evidence="2">
    <location>
        <position position="1"/>
    </location>
</feature>
<evidence type="ECO:0000313" key="2">
    <source>
        <dbReference type="EMBL" id="RKF81139.1"/>
    </source>
</evidence>
<protein>
    <recommendedName>
        <fullName evidence="1">HAT C-terminal dimerisation domain-containing protein</fullName>
    </recommendedName>
</protein>
<proteinExistence type="predicted"/>
<accession>A0A420J2W7</accession>
<dbReference type="GO" id="GO:0046983">
    <property type="term" value="F:protein dimerization activity"/>
    <property type="evidence" value="ECO:0007669"/>
    <property type="project" value="InterPro"/>
</dbReference>
<comment type="caution">
    <text evidence="2">The sequence shown here is derived from an EMBL/GenBank/DDBJ whole genome shotgun (WGS) entry which is preliminary data.</text>
</comment>
<organism evidence="2 3">
    <name type="scientific">Golovinomyces cichoracearum</name>
    <dbReference type="NCBI Taxonomy" id="62708"/>
    <lineage>
        <taxon>Eukaryota</taxon>
        <taxon>Fungi</taxon>
        <taxon>Dikarya</taxon>
        <taxon>Ascomycota</taxon>
        <taxon>Pezizomycotina</taxon>
        <taxon>Leotiomycetes</taxon>
        <taxon>Erysiphales</taxon>
        <taxon>Erysiphaceae</taxon>
        <taxon>Golovinomyces</taxon>
    </lineage>
</organism>
<evidence type="ECO:0000313" key="3">
    <source>
        <dbReference type="Proteomes" id="UP000285326"/>
    </source>
</evidence>
<evidence type="ECO:0000259" key="1">
    <source>
        <dbReference type="Pfam" id="PF05699"/>
    </source>
</evidence>
<gene>
    <name evidence="2" type="ORF">GcM1_186028</name>
</gene>
<dbReference type="EMBL" id="MCBS01018606">
    <property type="protein sequence ID" value="RKF81139.1"/>
    <property type="molecule type" value="Genomic_DNA"/>
</dbReference>
<feature type="domain" description="HAT C-terminal dimerisation" evidence="1">
    <location>
        <begin position="77"/>
        <end position="119"/>
    </location>
</feature>
<reference evidence="2 3" key="1">
    <citation type="journal article" date="2018" name="BMC Genomics">
        <title>Comparative genome analyses reveal sequence features reflecting distinct modes of host-adaptation between dicot and monocot powdery mildew.</title>
        <authorList>
            <person name="Wu Y."/>
            <person name="Ma X."/>
            <person name="Pan Z."/>
            <person name="Kale S.D."/>
            <person name="Song Y."/>
            <person name="King H."/>
            <person name="Zhang Q."/>
            <person name="Presley C."/>
            <person name="Deng X."/>
            <person name="Wei C.I."/>
            <person name="Xiao S."/>
        </authorList>
    </citation>
    <scope>NUCLEOTIDE SEQUENCE [LARGE SCALE GENOMIC DNA]</scope>
    <source>
        <strain evidence="2">UMSG1</strain>
    </source>
</reference>
<name>A0A420J2W7_9PEZI</name>
<dbReference type="AlphaFoldDB" id="A0A420J2W7"/>
<dbReference type="SUPFAM" id="SSF53098">
    <property type="entry name" value="Ribonuclease H-like"/>
    <property type="match status" value="1"/>
</dbReference>
<sequence length="151" mass="17265">TNNLEGFYCTLFLYINIILTFINSIQAEKGVISSPTTLEPRPISFDFDNEIYTTDTNVEEEYNIYLQKALIAGTLTAPYISYKARRVLAIPATSASIERALSVSHNLKTRNRTRLIPNTSWDLKSILDLEKQLKEEEISLGKEEEEEEEDI</sequence>
<dbReference type="InterPro" id="IPR012337">
    <property type="entry name" value="RNaseH-like_sf"/>
</dbReference>
<dbReference type="Proteomes" id="UP000285326">
    <property type="component" value="Unassembled WGS sequence"/>
</dbReference>